<keyword evidence="3" id="KW-1185">Reference proteome</keyword>
<evidence type="ECO:0000313" key="3">
    <source>
        <dbReference type="Proteomes" id="UP000215005"/>
    </source>
</evidence>
<dbReference type="Proteomes" id="UP000215005">
    <property type="component" value="Chromosome"/>
</dbReference>
<accession>A0A223S549</accession>
<organism evidence="2 3">
    <name type="scientific">Nocardiopsis gilva YIM 90087</name>
    <dbReference type="NCBI Taxonomy" id="1235441"/>
    <lineage>
        <taxon>Bacteria</taxon>
        <taxon>Bacillati</taxon>
        <taxon>Actinomycetota</taxon>
        <taxon>Actinomycetes</taxon>
        <taxon>Streptosporangiales</taxon>
        <taxon>Nocardiopsidaceae</taxon>
        <taxon>Nocardiopsis</taxon>
    </lineage>
</organism>
<keyword evidence="1" id="KW-0732">Signal</keyword>
<evidence type="ECO:0000313" key="2">
    <source>
        <dbReference type="EMBL" id="ASU83139.1"/>
    </source>
</evidence>
<name>A0A223S549_9ACTN</name>
<dbReference type="OrthoDB" id="1089471at2"/>
<proteinExistence type="predicted"/>
<dbReference type="EMBL" id="CP022753">
    <property type="protein sequence ID" value="ASU83139.1"/>
    <property type="molecule type" value="Genomic_DNA"/>
</dbReference>
<evidence type="ECO:0000256" key="1">
    <source>
        <dbReference type="SAM" id="SignalP"/>
    </source>
</evidence>
<feature type="chain" id="PRO_5038814365" evidence="1">
    <location>
        <begin position="24"/>
        <end position="461"/>
    </location>
</feature>
<protein>
    <submittedName>
        <fullName evidence="2">Uncharacterized protein</fullName>
    </submittedName>
</protein>
<gene>
    <name evidence="2" type="ORF">CDO52_10410</name>
</gene>
<sequence length="461" mass="51341">MRYRRTAAEVLSGIIVAPLAAVAVADVADRDHSTEWRLVAEEDFGDPLHIDAAPWTRDPQDRGSPWYIDAFGDDGEAWHAISDPDFSEQLATLDVYRKRVAFGQDGWLTAEIAAVDKDTSGAPDSSPGLSTVELPDGQRAARIDEPSWDAGVLIRSTDPLPERYRVEMTLRDIDFGGMRDGSFEYDGKYNGYRTENTCKTSFPWTFNGALPGVGRCDYHNVTKENGFYYLGILDHATPSPQGNPGIHFRRKVVMDGYYSHQTWSLKNGVCDPETGKIHGVDDGTFNGVNAIFIRGDKMRSGINNIGNEYYFKTACGEYSGDEPFDDEGRYSGILTSTELRPELLPEAAYRFAVERDAAGYTLEMSGPFRHSGAPGPITLRFRHDFVEDGRPIWHYNQTPEEYDGAFDRSLTHTGHSGTYTTEHAWPAGSAYPDSLIIGDPHLNFYEGSAVVDDIRLYVPEK</sequence>
<reference evidence="2 3" key="1">
    <citation type="submission" date="2017-08" db="EMBL/GenBank/DDBJ databases">
        <title>The complete genome sequence of Nocardiopsis gilva YIM 90087.</title>
        <authorList>
            <person name="Yin M."/>
            <person name="Tang S."/>
        </authorList>
    </citation>
    <scope>NUCLEOTIDE SEQUENCE [LARGE SCALE GENOMIC DNA]</scope>
    <source>
        <strain evidence="2 3">YIM 90087</strain>
    </source>
</reference>
<dbReference type="KEGG" id="ngv:CDO52_10410"/>
<feature type="signal peptide" evidence="1">
    <location>
        <begin position="1"/>
        <end position="23"/>
    </location>
</feature>
<dbReference type="RefSeq" id="WP_017621107.1">
    <property type="nucleotide sequence ID" value="NZ_ANBG01000379.1"/>
</dbReference>
<dbReference type="AlphaFoldDB" id="A0A223S549"/>